<feature type="transmembrane region" description="Helical" evidence="6">
    <location>
        <begin position="15"/>
        <end position="45"/>
    </location>
</feature>
<protein>
    <submittedName>
        <fullName evidence="7">AI-2E family transporter</fullName>
    </submittedName>
</protein>
<evidence type="ECO:0000256" key="4">
    <source>
        <dbReference type="ARBA" id="ARBA00022989"/>
    </source>
</evidence>
<proteinExistence type="inferred from homology"/>
<keyword evidence="4 6" id="KW-1133">Transmembrane helix</keyword>
<dbReference type="Proteomes" id="UP001597120">
    <property type="component" value="Unassembled WGS sequence"/>
</dbReference>
<comment type="subcellular location">
    <subcellularLocation>
        <location evidence="1">Membrane</location>
        <topology evidence="1">Multi-pass membrane protein</topology>
    </subcellularLocation>
</comment>
<keyword evidence="3 6" id="KW-0812">Transmembrane</keyword>
<feature type="transmembrane region" description="Helical" evidence="6">
    <location>
        <begin position="229"/>
        <end position="254"/>
    </location>
</feature>
<reference evidence="8" key="1">
    <citation type="journal article" date="2019" name="Int. J. Syst. Evol. Microbiol.">
        <title>The Global Catalogue of Microorganisms (GCM) 10K type strain sequencing project: providing services to taxonomists for standard genome sequencing and annotation.</title>
        <authorList>
            <consortium name="The Broad Institute Genomics Platform"/>
            <consortium name="The Broad Institute Genome Sequencing Center for Infectious Disease"/>
            <person name="Wu L."/>
            <person name="Ma J."/>
        </authorList>
    </citation>
    <scope>NUCLEOTIDE SEQUENCE [LARGE SCALE GENOMIC DNA]</scope>
    <source>
        <strain evidence="8">CCUG 57263</strain>
    </source>
</reference>
<dbReference type="Pfam" id="PF01594">
    <property type="entry name" value="AI-2E_transport"/>
    <property type="match status" value="1"/>
</dbReference>
<feature type="transmembrane region" description="Helical" evidence="6">
    <location>
        <begin position="66"/>
        <end position="87"/>
    </location>
</feature>
<evidence type="ECO:0000313" key="7">
    <source>
        <dbReference type="EMBL" id="MFD0869292.1"/>
    </source>
</evidence>
<feature type="transmembrane region" description="Helical" evidence="6">
    <location>
        <begin position="201"/>
        <end position="223"/>
    </location>
</feature>
<evidence type="ECO:0000256" key="2">
    <source>
        <dbReference type="ARBA" id="ARBA00009773"/>
    </source>
</evidence>
<evidence type="ECO:0000256" key="6">
    <source>
        <dbReference type="SAM" id="Phobius"/>
    </source>
</evidence>
<organism evidence="7 8">
    <name type="scientific">Paenibacillus residui</name>
    <dbReference type="NCBI Taxonomy" id="629724"/>
    <lineage>
        <taxon>Bacteria</taxon>
        <taxon>Bacillati</taxon>
        <taxon>Bacillota</taxon>
        <taxon>Bacilli</taxon>
        <taxon>Bacillales</taxon>
        <taxon>Paenibacillaceae</taxon>
        <taxon>Paenibacillus</taxon>
    </lineage>
</organism>
<feature type="transmembrane region" description="Helical" evidence="6">
    <location>
        <begin position="297"/>
        <end position="327"/>
    </location>
</feature>
<keyword evidence="5 6" id="KW-0472">Membrane</keyword>
<comment type="caution">
    <text evidence="7">The sequence shown here is derived from an EMBL/GenBank/DDBJ whole genome shotgun (WGS) entry which is preliminary data.</text>
</comment>
<keyword evidence="8" id="KW-1185">Reference proteome</keyword>
<dbReference type="RefSeq" id="WP_186328519.1">
    <property type="nucleotide sequence ID" value="NZ_JBHTIU010000028.1"/>
</dbReference>
<feature type="transmembrane region" description="Helical" evidence="6">
    <location>
        <begin position="147"/>
        <end position="163"/>
    </location>
</feature>
<feature type="transmembrane region" description="Helical" evidence="6">
    <location>
        <begin position="266"/>
        <end position="285"/>
    </location>
</feature>
<sequence>MEAKALFQNRGFRRFVILATIVLILYGIRSILDLILITFIFIFLMNRLQHFVVTNLNKLFKVNDKLIVLLLYIAIVFGLGAGLYKFFPVIIIEISQLIRQITEFYTQPQDNEIVNYIVNAIKEIELTGYMEKGFDFLYKSLSNISKWGLRIFLALILSLFFLLEKQRIKQFTDKLRTSKISAFYQELEYFGRKFAGSFGKVIEVQFMIAIVNCILSVIVLWFMGFPHLFALGVLIFLLGLIPVAGVIISLIPLCTIAFTIGGIPKVIYILIMIAVIHAIEAYFLNPKFMSSKTNLPVFYTFVVLIFSEHFFGVWGLIIGIPMFIFILDIIEVKDYSR</sequence>
<evidence type="ECO:0000256" key="3">
    <source>
        <dbReference type="ARBA" id="ARBA00022692"/>
    </source>
</evidence>
<dbReference type="PANTHER" id="PTHR21716">
    <property type="entry name" value="TRANSMEMBRANE PROTEIN"/>
    <property type="match status" value="1"/>
</dbReference>
<evidence type="ECO:0000313" key="8">
    <source>
        <dbReference type="Proteomes" id="UP001597120"/>
    </source>
</evidence>
<gene>
    <name evidence="7" type="ORF">ACFQ03_09020</name>
</gene>
<dbReference type="EMBL" id="JBHTIU010000028">
    <property type="protein sequence ID" value="MFD0869292.1"/>
    <property type="molecule type" value="Genomic_DNA"/>
</dbReference>
<evidence type="ECO:0000256" key="1">
    <source>
        <dbReference type="ARBA" id="ARBA00004141"/>
    </source>
</evidence>
<comment type="similarity">
    <text evidence="2">Belongs to the autoinducer-2 exporter (AI-2E) (TC 2.A.86) family.</text>
</comment>
<name>A0ABW3D7C6_9BACL</name>
<dbReference type="InterPro" id="IPR002549">
    <property type="entry name" value="AI-2E-like"/>
</dbReference>
<evidence type="ECO:0000256" key="5">
    <source>
        <dbReference type="ARBA" id="ARBA00023136"/>
    </source>
</evidence>
<accession>A0ABW3D7C6</accession>
<dbReference type="PANTHER" id="PTHR21716:SF62">
    <property type="entry name" value="TRANSPORT PROTEIN YDBI-RELATED"/>
    <property type="match status" value="1"/>
</dbReference>